<dbReference type="Gene3D" id="3.40.50.1970">
    <property type="match status" value="1"/>
</dbReference>
<dbReference type="InterPro" id="IPR044731">
    <property type="entry name" value="BDH-like"/>
</dbReference>
<protein>
    <submittedName>
        <fullName evidence="5">Iron-containing alcohol dehydrogenase</fullName>
    </submittedName>
</protein>
<reference evidence="5 6" key="1">
    <citation type="submission" date="2020-03" db="EMBL/GenBank/DDBJ databases">
        <title>Spirochaetal bacteria isolated from arthropods constitute a novel genus Entomospira genus novum within the order Spirochaetales.</title>
        <authorList>
            <person name="Grana-Miraglia L."/>
            <person name="Sikutova S."/>
            <person name="Fingerle V."/>
            <person name="Sing A."/>
            <person name="Castillo-Ramirez S."/>
            <person name="Margos G."/>
            <person name="Rudolf I."/>
        </authorList>
    </citation>
    <scope>NUCLEOTIDE SEQUENCE [LARGE SCALE GENOMIC DNA]</scope>
    <source>
        <strain evidence="5 6">BR193</strain>
    </source>
</reference>
<dbReference type="SUPFAM" id="SSF56796">
    <property type="entry name" value="Dehydroquinate synthase-like"/>
    <property type="match status" value="1"/>
</dbReference>
<dbReference type="Pfam" id="PF00465">
    <property type="entry name" value="Fe-ADH"/>
    <property type="match status" value="1"/>
</dbReference>
<gene>
    <name evidence="5" type="ORF">HCT14_00420</name>
</gene>
<keyword evidence="6" id="KW-1185">Reference proteome</keyword>
<evidence type="ECO:0000313" key="6">
    <source>
        <dbReference type="Proteomes" id="UP000711995"/>
    </source>
</evidence>
<dbReference type="FunFam" id="3.40.50.1970:FF:000003">
    <property type="entry name" value="Alcohol dehydrogenase, iron-containing"/>
    <property type="match status" value="1"/>
</dbReference>
<evidence type="ECO:0000256" key="2">
    <source>
        <dbReference type="ARBA" id="ARBA00023002"/>
    </source>
</evidence>
<dbReference type="CDD" id="cd08187">
    <property type="entry name" value="BDH"/>
    <property type="match status" value="1"/>
</dbReference>
<feature type="domain" description="Alcohol dehydrogenase iron-type/glycerol dehydrogenase GldA" evidence="3">
    <location>
        <begin position="11"/>
        <end position="179"/>
    </location>
</feature>
<dbReference type="AlphaFoldDB" id="A0A968G8W8"/>
<dbReference type="Pfam" id="PF25137">
    <property type="entry name" value="ADH_Fe_C"/>
    <property type="match status" value="1"/>
</dbReference>
<dbReference type="GO" id="GO:0046872">
    <property type="term" value="F:metal ion binding"/>
    <property type="evidence" value="ECO:0007669"/>
    <property type="project" value="InterPro"/>
</dbReference>
<organism evidence="5 6">
    <name type="scientific">Entomospira entomophila</name>
    <dbReference type="NCBI Taxonomy" id="2719988"/>
    <lineage>
        <taxon>Bacteria</taxon>
        <taxon>Pseudomonadati</taxon>
        <taxon>Spirochaetota</taxon>
        <taxon>Spirochaetia</taxon>
        <taxon>Spirochaetales</taxon>
        <taxon>Spirochaetaceae</taxon>
        <taxon>Entomospira</taxon>
    </lineage>
</organism>
<sequence>MKTLNFTFYRPTQLLFGENNIEKLPTLIQKEQRILMLYGGGSIKKNGIYDRTKQALMGYHVVEFNGIEANPHYETCMKAVAVVQQERIDLILAVGGGSVMDAAKFIGLASKLADSADAWQEAVLSSGQCKDAVPVAVIPTLAATGSEMNAGFVISNMGLQEKRAGGNPLVIPQFAIMEPSATLSCDARQSSNGIADAYVHVLEQYLTQDQGETLQSYWAEGVLKTILAVAPRLMANLQDVDARGIFMHAATMALNGMISMGVSSDWATHMIGHELTILYGIDHGRSLTIVMPNLWRVRREAKLGRLAQYGRNVLGLTGTDSEVADQAIAATQAFFQSIKMPITLSEAGIGSDAIDRVSKKVADRGDSFGEDGKVDSSMIKEILTLSK</sequence>
<keyword evidence="2" id="KW-0560">Oxidoreductase</keyword>
<dbReference type="EMBL" id="JAATLJ010000001">
    <property type="protein sequence ID" value="NIZ39985.1"/>
    <property type="molecule type" value="Genomic_DNA"/>
</dbReference>
<dbReference type="RefSeq" id="WP_167699594.1">
    <property type="nucleotide sequence ID" value="NZ_CP118174.1"/>
</dbReference>
<dbReference type="PANTHER" id="PTHR43633">
    <property type="entry name" value="ALCOHOL DEHYDROGENASE YQHD"/>
    <property type="match status" value="1"/>
</dbReference>
<dbReference type="GO" id="GO:1990002">
    <property type="term" value="F:methylglyoxal reductase (NADPH) (acetol producing) activity"/>
    <property type="evidence" value="ECO:0007669"/>
    <property type="project" value="TreeGrafter"/>
</dbReference>
<dbReference type="GO" id="GO:0008106">
    <property type="term" value="F:alcohol dehydrogenase (NADP+) activity"/>
    <property type="evidence" value="ECO:0007669"/>
    <property type="project" value="TreeGrafter"/>
</dbReference>
<comment type="similarity">
    <text evidence="1">Belongs to the iron-containing alcohol dehydrogenase family.</text>
</comment>
<name>A0A968G8W8_9SPIO</name>
<evidence type="ECO:0000256" key="1">
    <source>
        <dbReference type="ARBA" id="ARBA00007358"/>
    </source>
</evidence>
<comment type="caution">
    <text evidence="5">The sequence shown here is derived from an EMBL/GenBank/DDBJ whole genome shotgun (WGS) entry which is preliminary data.</text>
</comment>
<evidence type="ECO:0000259" key="3">
    <source>
        <dbReference type="Pfam" id="PF00465"/>
    </source>
</evidence>
<dbReference type="Proteomes" id="UP000711995">
    <property type="component" value="Unassembled WGS sequence"/>
</dbReference>
<evidence type="ECO:0000259" key="4">
    <source>
        <dbReference type="Pfam" id="PF25137"/>
    </source>
</evidence>
<accession>A0A968G8W8</accession>
<dbReference type="InterPro" id="IPR056798">
    <property type="entry name" value="ADH_Fe_C"/>
</dbReference>
<dbReference type="GO" id="GO:1990362">
    <property type="term" value="F:butanol dehydrogenase (NAD+) activity"/>
    <property type="evidence" value="ECO:0007669"/>
    <property type="project" value="InterPro"/>
</dbReference>
<dbReference type="InterPro" id="IPR001670">
    <property type="entry name" value="ADH_Fe/GldA"/>
</dbReference>
<dbReference type="PANTHER" id="PTHR43633:SF1">
    <property type="entry name" value="ALCOHOL DEHYDROGENASE YQHD"/>
    <property type="match status" value="1"/>
</dbReference>
<feature type="domain" description="Fe-containing alcohol dehydrogenase-like C-terminal" evidence="4">
    <location>
        <begin position="195"/>
        <end position="382"/>
    </location>
</feature>
<dbReference type="Gene3D" id="1.20.1090.10">
    <property type="entry name" value="Dehydroquinate synthase-like - alpha domain"/>
    <property type="match status" value="1"/>
</dbReference>
<proteinExistence type="inferred from homology"/>
<dbReference type="GO" id="GO:0005829">
    <property type="term" value="C:cytosol"/>
    <property type="evidence" value="ECO:0007669"/>
    <property type="project" value="TreeGrafter"/>
</dbReference>
<evidence type="ECO:0000313" key="5">
    <source>
        <dbReference type="EMBL" id="NIZ39985.1"/>
    </source>
</evidence>